<organism evidence="5 6">
    <name type="scientific">Trichoderma gamsii</name>
    <dbReference type="NCBI Taxonomy" id="398673"/>
    <lineage>
        <taxon>Eukaryota</taxon>
        <taxon>Fungi</taxon>
        <taxon>Dikarya</taxon>
        <taxon>Ascomycota</taxon>
        <taxon>Pezizomycotina</taxon>
        <taxon>Sordariomycetes</taxon>
        <taxon>Hypocreomycetidae</taxon>
        <taxon>Hypocreales</taxon>
        <taxon>Hypocreaceae</taxon>
        <taxon>Trichoderma</taxon>
    </lineage>
</organism>
<keyword evidence="2" id="KW-0378">Hydrolase</keyword>
<evidence type="ECO:0000259" key="4">
    <source>
        <dbReference type="Pfam" id="PF00135"/>
    </source>
</evidence>
<dbReference type="Pfam" id="PF00135">
    <property type="entry name" value="COesterase"/>
    <property type="match status" value="1"/>
</dbReference>
<gene>
    <name evidence="5" type="ORF">TGAMA5MH_02634</name>
</gene>
<sequence length="443" mass="48140">MHLHHSLTTLIASAVLATCSLISHSNSNLEVETSSGILHGFVNSSAPGVRQFLGIPFALPPTGNRRWQPPSQLKSGTHFNASNIGPACAQQPLSTTPMLYAYAPYGGGRTEFFPLEHDFSEDCLTLNIWTPRASNKPLPVFVWFFGGRFIQGGTSSLYFNPQSWVDRTQEHIVVTVNFRSNIFGFPNADGLDDQNLGLLDQRLSLEWVRDNIANFGGDPSKIMGWGQSGGAIALDYLNFAYPEDPIISGMILESGNALFSPATAQSFDTAHANFSAVAIAFGCGTTALSQINCLKNVTWQDIQSAIVKLNLTTSFLPIVDERLVFSSYLKRYGVSAYSSVPAIIGSNKHETNALLPPVSGGRSNETYTEADTVTNTTFLCTAAMAAQLREKGGRTTYRYRYDGNFPNISPPNYRGAYHAAELPLIFGTAGDYHGASTSYEIVC</sequence>
<evidence type="ECO:0000256" key="2">
    <source>
        <dbReference type="ARBA" id="ARBA00022801"/>
    </source>
</evidence>
<dbReference type="OrthoDB" id="408631at2759"/>
<evidence type="ECO:0000256" key="1">
    <source>
        <dbReference type="ARBA" id="ARBA00005964"/>
    </source>
</evidence>
<evidence type="ECO:0000256" key="3">
    <source>
        <dbReference type="SAM" id="SignalP"/>
    </source>
</evidence>
<dbReference type="AlphaFoldDB" id="A0A2K0TIQ7"/>
<dbReference type="InterPro" id="IPR002018">
    <property type="entry name" value="CarbesteraseB"/>
</dbReference>
<name>A0A2K0TIQ7_9HYPO</name>
<keyword evidence="3" id="KW-0732">Signal</keyword>
<feature type="chain" id="PRO_5014469100" description="Carboxylesterase type B domain-containing protein" evidence="3">
    <location>
        <begin position="20"/>
        <end position="443"/>
    </location>
</feature>
<dbReference type="SUPFAM" id="SSF53474">
    <property type="entry name" value="alpha/beta-Hydrolases"/>
    <property type="match status" value="1"/>
</dbReference>
<evidence type="ECO:0000313" key="5">
    <source>
        <dbReference type="EMBL" id="PNP45411.1"/>
    </source>
</evidence>
<dbReference type="InterPro" id="IPR050654">
    <property type="entry name" value="AChE-related_enzymes"/>
</dbReference>
<dbReference type="InterPro" id="IPR029058">
    <property type="entry name" value="AB_hydrolase_fold"/>
</dbReference>
<reference evidence="5 6" key="1">
    <citation type="submission" date="2017-02" db="EMBL/GenBank/DDBJ databases">
        <title>Genomes of Trichoderma spp. with biocontrol activity.</title>
        <authorList>
            <person name="Gardiner D."/>
            <person name="Kazan K."/>
            <person name="Vos C."/>
            <person name="Harvey P."/>
        </authorList>
    </citation>
    <scope>NUCLEOTIDE SEQUENCE [LARGE SCALE GENOMIC DNA]</scope>
    <source>
        <strain evidence="5 6">A5MH</strain>
    </source>
</reference>
<dbReference type="Gene3D" id="3.40.50.1820">
    <property type="entry name" value="alpha/beta hydrolase"/>
    <property type="match status" value="1"/>
</dbReference>
<comment type="caution">
    <text evidence="5">The sequence shown here is derived from an EMBL/GenBank/DDBJ whole genome shotgun (WGS) entry which is preliminary data.</text>
</comment>
<accession>A0A2K0TIQ7</accession>
<dbReference type="PANTHER" id="PTHR43918:SF4">
    <property type="entry name" value="CARBOXYLIC ESTER HYDROLASE"/>
    <property type="match status" value="1"/>
</dbReference>
<dbReference type="Proteomes" id="UP000236546">
    <property type="component" value="Unassembled WGS sequence"/>
</dbReference>
<feature type="domain" description="Carboxylesterase type B" evidence="4">
    <location>
        <begin position="29"/>
        <end position="356"/>
    </location>
</feature>
<proteinExistence type="inferred from homology"/>
<evidence type="ECO:0000313" key="6">
    <source>
        <dbReference type="Proteomes" id="UP000236546"/>
    </source>
</evidence>
<protein>
    <recommendedName>
        <fullName evidence="4">Carboxylesterase type B domain-containing protein</fullName>
    </recommendedName>
</protein>
<dbReference type="PROSITE" id="PS00941">
    <property type="entry name" value="CARBOXYLESTERASE_B_2"/>
    <property type="match status" value="1"/>
</dbReference>
<dbReference type="InterPro" id="IPR019819">
    <property type="entry name" value="Carboxylesterase_B_CS"/>
</dbReference>
<comment type="similarity">
    <text evidence="1">Belongs to the type-B carboxylesterase/lipase family.</text>
</comment>
<dbReference type="PANTHER" id="PTHR43918">
    <property type="entry name" value="ACETYLCHOLINESTERASE"/>
    <property type="match status" value="1"/>
</dbReference>
<feature type="signal peptide" evidence="3">
    <location>
        <begin position="1"/>
        <end position="19"/>
    </location>
</feature>
<dbReference type="GO" id="GO:0052689">
    <property type="term" value="F:carboxylic ester hydrolase activity"/>
    <property type="evidence" value="ECO:0007669"/>
    <property type="project" value="TreeGrafter"/>
</dbReference>
<dbReference type="EMBL" id="MTYH01000024">
    <property type="protein sequence ID" value="PNP45411.1"/>
    <property type="molecule type" value="Genomic_DNA"/>
</dbReference>